<protein>
    <submittedName>
        <fullName evidence="3">Arylesterase</fullName>
    </submittedName>
</protein>
<keyword evidence="5" id="KW-1185">Reference proteome</keyword>
<dbReference type="AlphaFoldDB" id="A0A6P1ZA64"/>
<feature type="domain" description="SGNH hydrolase-type esterase" evidence="1">
    <location>
        <begin position="9"/>
        <end position="171"/>
    </location>
</feature>
<dbReference type="Pfam" id="PF13472">
    <property type="entry name" value="Lipase_GDSL_2"/>
    <property type="match status" value="1"/>
</dbReference>
<gene>
    <name evidence="3" type="ORF">DQK91_21145</name>
    <name evidence="2" type="ORF">E8L03_18230</name>
</gene>
<dbReference type="SUPFAM" id="SSF52266">
    <property type="entry name" value="SGNH hydrolase"/>
    <property type="match status" value="1"/>
</dbReference>
<evidence type="ECO:0000313" key="5">
    <source>
        <dbReference type="Proteomes" id="UP000503251"/>
    </source>
</evidence>
<organism evidence="3 4">
    <name type="scientific">Oceanidesulfovibrio marinus</name>
    <dbReference type="NCBI Taxonomy" id="370038"/>
    <lineage>
        <taxon>Bacteria</taxon>
        <taxon>Pseudomonadati</taxon>
        <taxon>Thermodesulfobacteriota</taxon>
        <taxon>Desulfovibrionia</taxon>
        <taxon>Desulfovibrionales</taxon>
        <taxon>Desulfovibrionaceae</taxon>
        <taxon>Oceanidesulfovibrio</taxon>
    </lineage>
</organism>
<proteinExistence type="predicted"/>
<reference evidence="2 5" key="2">
    <citation type="submission" date="2019-04" db="EMBL/GenBank/DDBJ databases">
        <title>Isolation and culture of sulfate reducing bacteria from the cold seep of the South China Sea.</title>
        <authorList>
            <person name="Sun C."/>
            <person name="Liu R."/>
        </authorList>
    </citation>
    <scope>NUCLEOTIDE SEQUENCE [LARGE SCALE GENOMIC DNA]</scope>
    <source>
        <strain evidence="2 5">CS1</strain>
    </source>
</reference>
<dbReference type="Gene3D" id="3.40.50.1110">
    <property type="entry name" value="SGNH hydrolase"/>
    <property type="match status" value="1"/>
</dbReference>
<dbReference type="PROSITE" id="PS01098">
    <property type="entry name" value="LIPASE_GDSL_SER"/>
    <property type="match status" value="1"/>
</dbReference>
<evidence type="ECO:0000259" key="1">
    <source>
        <dbReference type="Pfam" id="PF13472"/>
    </source>
</evidence>
<dbReference type="InterPro" id="IPR036514">
    <property type="entry name" value="SGNH_hydro_sf"/>
</dbReference>
<evidence type="ECO:0000313" key="2">
    <source>
        <dbReference type="EMBL" id="QJT10736.1"/>
    </source>
</evidence>
<accession>A0A6P1ZA64</accession>
<dbReference type="PANTHER" id="PTHR30383">
    <property type="entry name" value="THIOESTERASE 1/PROTEASE 1/LYSOPHOSPHOLIPASE L1"/>
    <property type="match status" value="1"/>
</dbReference>
<evidence type="ECO:0000313" key="3">
    <source>
        <dbReference type="EMBL" id="TVM30383.1"/>
    </source>
</evidence>
<dbReference type="CDD" id="cd01822">
    <property type="entry name" value="Lysophospholipase_L1_like"/>
    <property type="match status" value="1"/>
</dbReference>
<dbReference type="PANTHER" id="PTHR30383:SF24">
    <property type="entry name" value="THIOESTERASE 1_PROTEASE 1_LYSOPHOSPHOLIPASE L1"/>
    <property type="match status" value="1"/>
</dbReference>
<dbReference type="Proteomes" id="UP000434052">
    <property type="component" value="Unassembled WGS sequence"/>
</dbReference>
<dbReference type="OrthoDB" id="9786188at2"/>
<dbReference type="RefSeq" id="WP_144307406.1">
    <property type="nucleotide sequence ID" value="NZ_CP039543.1"/>
</dbReference>
<dbReference type="InterPro" id="IPR008265">
    <property type="entry name" value="Lipase_GDSL_AS"/>
</dbReference>
<sequence>MGDPVTILAFGDSLTAGYGLNPGESVPDILQTMLHDNGYNVTIVNAGYSGDTTTGGLARLPWTLDRSQPDAAILELGANDGLQGQDPTQMEANLNAMLDLFQQHSIPVLFTGMQAMPNLGEAYAQEFAAVFPRIAEQRDLLFYPFFLEGVGGIPALNQGDGIHPNAEGARLIAKNLYPYVVQLIEKAQRLQEAG</sequence>
<name>A0A6P1ZA64_9BACT</name>
<dbReference type="EMBL" id="CP039543">
    <property type="protein sequence ID" value="QJT10736.1"/>
    <property type="molecule type" value="Genomic_DNA"/>
</dbReference>
<reference evidence="3 4" key="1">
    <citation type="submission" date="2018-06" db="EMBL/GenBank/DDBJ databases">
        <title>Complete genome of Desulfovibrio marinus P48SEP.</title>
        <authorList>
            <person name="Crispim J.S."/>
            <person name="Vidigal P.M.P."/>
            <person name="Silva L.C.F."/>
            <person name="Araujo L.C."/>
            <person name="Laguardia C.N."/>
            <person name="Dias R.S."/>
            <person name="Sousa M.P."/>
            <person name="Paula S.O."/>
            <person name="Silva C."/>
        </authorList>
    </citation>
    <scope>NUCLEOTIDE SEQUENCE [LARGE SCALE GENOMIC DNA]</scope>
    <source>
        <strain evidence="3 4">P48SEP</strain>
    </source>
</reference>
<dbReference type="GO" id="GO:0006629">
    <property type="term" value="P:lipid metabolic process"/>
    <property type="evidence" value="ECO:0007669"/>
    <property type="project" value="InterPro"/>
</dbReference>
<evidence type="ECO:0000313" key="4">
    <source>
        <dbReference type="Proteomes" id="UP000434052"/>
    </source>
</evidence>
<dbReference type="Proteomes" id="UP000503251">
    <property type="component" value="Chromosome"/>
</dbReference>
<dbReference type="InterPro" id="IPR051532">
    <property type="entry name" value="Ester_Hydrolysis_Enzymes"/>
</dbReference>
<dbReference type="InterPro" id="IPR013830">
    <property type="entry name" value="SGNH_hydro"/>
</dbReference>
<dbReference type="GO" id="GO:0004622">
    <property type="term" value="F:phosphatidylcholine lysophospholipase activity"/>
    <property type="evidence" value="ECO:0007669"/>
    <property type="project" value="TreeGrafter"/>
</dbReference>
<dbReference type="EMBL" id="QMIF01000024">
    <property type="protein sequence ID" value="TVM30383.1"/>
    <property type="molecule type" value="Genomic_DNA"/>
</dbReference>